<accession>A0A9Q4GHX9</accession>
<dbReference type="AlphaFoldDB" id="A0A9Q4GHX9"/>
<dbReference type="RefSeq" id="WP_266086019.1">
    <property type="nucleotide sequence ID" value="NZ_RKLV01000002.1"/>
</dbReference>
<proteinExistence type="predicted"/>
<evidence type="ECO:0000313" key="2">
    <source>
        <dbReference type="EMBL" id="MCX2818273.1"/>
    </source>
</evidence>
<evidence type="ECO:0000256" key="1">
    <source>
        <dbReference type="SAM" id="MobiDB-lite"/>
    </source>
</evidence>
<dbReference type="EMBL" id="RKLV01000002">
    <property type="protein sequence ID" value="MCX2818273.1"/>
    <property type="molecule type" value="Genomic_DNA"/>
</dbReference>
<reference evidence="2" key="1">
    <citation type="submission" date="2022-09" db="EMBL/GenBank/DDBJ databases">
        <title>Haloadaptaus new haloarchaeum isolated from saline soil.</title>
        <authorList>
            <person name="Duran-Viseras A."/>
            <person name="Sanchez-Porro C."/>
            <person name="Ventosa A."/>
        </authorList>
    </citation>
    <scope>NUCLEOTIDE SEQUENCE</scope>
    <source>
        <strain evidence="2">F3-133</strain>
    </source>
</reference>
<gene>
    <name evidence="2" type="ORF">EGH25_02760</name>
</gene>
<organism evidence="2 3">
    <name type="scientific">Halorutilus salinus</name>
    <dbReference type="NCBI Taxonomy" id="2487751"/>
    <lineage>
        <taxon>Archaea</taxon>
        <taxon>Methanobacteriati</taxon>
        <taxon>Methanobacteriota</taxon>
        <taxon>Stenosarchaea group</taxon>
        <taxon>Halobacteria</taxon>
        <taxon>Halorutilales</taxon>
        <taxon>Halorutilaceae</taxon>
        <taxon>Halorutilus</taxon>
    </lineage>
</organism>
<comment type="caution">
    <text evidence="2">The sequence shown here is derived from an EMBL/GenBank/DDBJ whole genome shotgun (WGS) entry which is preliminary data.</text>
</comment>
<protein>
    <submittedName>
        <fullName evidence="2">Uncharacterized protein</fullName>
    </submittedName>
</protein>
<sequence length="191" mass="20296">MNRRRAVVAGALVSVVALGVLGYAYVEGIGPLKEDPAAGLDEPPETENVYEMGGQGGGEEASVAEGEEGGDGVTKPTPPFEFEVGSIENCGRTCREVNAVLRNRMSVDAEGVSVYTWIYAGNTTERDDVVWADNREVGVLGGGETVGSTDRVNLSVQQAENVRENDGWITVEATVESRDEVAKFVTREKAG</sequence>
<evidence type="ECO:0000313" key="3">
    <source>
        <dbReference type="Proteomes" id="UP001149411"/>
    </source>
</evidence>
<name>A0A9Q4GHX9_9EURY</name>
<keyword evidence="3" id="KW-1185">Reference proteome</keyword>
<dbReference type="Proteomes" id="UP001149411">
    <property type="component" value="Unassembled WGS sequence"/>
</dbReference>
<feature type="region of interest" description="Disordered" evidence="1">
    <location>
        <begin position="36"/>
        <end position="78"/>
    </location>
</feature>